<keyword evidence="5 13" id="KW-1133">Transmembrane helix</keyword>
<evidence type="ECO:0000313" key="15">
    <source>
        <dbReference type="EMBL" id="ANP73993.1"/>
    </source>
</evidence>
<evidence type="ECO:0000256" key="8">
    <source>
        <dbReference type="ARBA" id="ARBA00026028"/>
    </source>
</evidence>
<evidence type="ECO:0000256" key="2">
    <source>
        <dbReference type="ARBA" id="ARBA00010527"/>
    </source>
</evidence>
<evidence type="ECO:0000256" key="13">
    <source>
        <dbReference type="SAM" id="Phobius"/>
    </source>
</evidence>
<dbReference type="GO" id="GO:0032977">
    <property type="term" value="F:membrane insertase activity"/>
    <property type="evidence" value="ECO:0007669"/>
    <property type="project" value="InterPro"/>
</dbReference>
<dbReference type="KEGG" id="cart:PA27867_3057"/>
<evidence type="ECO:0000256" key="12">
    <source>
        <dbReference type="RuleBase" id="RU003945"/>
    </source>
</evidence>
<comment type="subunit">
    <text evidence="8">Interacts with the Sec translocase complex via SecD. Specifically interacts with transmembrane segments of nascent integral membrane proteins during membrane integration.</text>
</comment>
<evidence type="ECO:0000313" key="16">
    <source>
        <dbReference type="Proteomes" id="UP000092582"/>
    </source>
</evidence>
<proteinExistence type="inferred from homology"/>
<comment type="subcellular location">
    <subcellularLocation>
        <location evidence="1 12">Membrane</location>
        <topology evidence="1 12">Multi-pass membrane protein</topology>
    </subcellularLocation>
</comment>
<feature type="transmembrane region" description="Helical" evidence="13">
    <location>
        <begin position="108"/>
        <end position="127"/>
    </location>
</feature>
<dbReference type="GO" id="GO:0051205">
    <property type="term" value="P:protein insertion into membrane"/>
    <property type="evidence" value="ECO:0007669"/>
    <property type="project" value="TreeGrafter"/>
</dbReference>
<dbReference type="PANTHER" id="PTHR12428:SF65">
    <property type="entry name" value="CYTOCHROME C OXIDASE ASSEMBLY PROTEIN COX18, MITOCHONDRIAL"/>
    <property type="match status" value="1"/>
</dbReference>
<dbReference type="EMBL" id="CP016282">
    <property type="protein sequence ID" value="ANP73993.1"/>
    <property type="molecule type" value="Genomic_DNA"/>
</dbReference>
<keyword evidence="6 13" id="KW-0472">Membrane</keyword>
<evidence type="ECO:0000256" key="7">
    <source>
        <dbReference type="ARBA" id="ARBA00025034"/>
    </source>
</evidence>
<dbReference type="AlphaFoldDB" id="A0A1B1BNS6"/>
<evidence type="ECO:0000256" key="5">
    <source>
        <dbReference type="ARBA" id="ARBA00022989"/>
    </source>
</evidence>
<gene>
    <name evidence="15" type="ORF">PA27867_3057</name>
</gene>
<dbReference type="PANTHER" id="PTHR12428">
    <property type="entry name" value="OXA1"/>
    <property type="match status" value="1"/>
</dbReference>
<dbReference type="InterPro" id="IPR028055">
    <property type="entry name" value="YidC/Oxa/ALB_C"/>
</dbReference>
<evidence type="ECO:0000256" key="10">
    <source>
        <dbReference type="ARBA" id="ARBA00033245"/>
    </source>
</evidence>
<comment type="similarity">
    <text evidence="2">Belongs to the OXA1/ALB3/YidC family. Type 1 subfamily.</text>
</comment>
<name>A0A1B1BNS6_9MICO</name>
<evidence type="ECO:0000256" key="6">
    <source>
        <dbReference type="ARBA" id="ARBA00023136"/>
    </source>
</evidence>
<dbReference type="STRING" id="670052.PA27867_3057"/>
<dbReference type="OrthoDB" id="9780552at2"/>
<dbReference type="InterPro" id="IPR001708">
    <property type="entry name" value="YidC/ALB3/OXA1/COX18"/>
</dbReference>
<dbReference type="Pfam" id="PF02096">
    <property type="entry name" value="60KD_IMP"/>
    <property type="match status" value="1"/>
</dbReference>
<organism evidence="15 16">
    <name type="scientific">Cryobacterium arcticum</name>
    <dbReference type="NCBI Taxonomy" id="670052"/>
    <lineage>
        <taxon>Bacteria</taxon>
        <taxon>Bacillati</taxon>
        <taxon>Actinomycetota</taxon>
        <taxon>Actinomycetes</taxon>
        <taxon>Micrococcales</taxon>
        <taxon>Microbacteriaceae</taxon>
        <taxon>Cryobacterium</taxon>
    </lineage>
</organism>
<dbReference type="Proteomes" id="UP000092582">
    <property type="component" value="Chromosome 1"/>
</dbReference>
<reference evidence="15 16" key="1">
    <citation type="submission" date="2016-06" db="EMBL/GenBank/DDBJ databases">
        <title>Genome sequencing of Cryobacterium arcticum PAMC 27867.</title>
        <authorList>
            <person name="Lee J."/>
            <person name="Kim O.-S."/>
        </authorList>
    </citation>
    <scope>NUCLEOTIDE SEQUENCE [LARGE SCALE GENOMIC DNA]</scope>
    <source>
        <strain evidence="15 16">PAMC 27867</strain>
    </source>
</reference>
<feature type="transmembrane region" description="Helical" evidence="13">
    <location>
        <begin position="159"/>
        <end position="177"/>
    </location>
</feature>
<keyword evidence="4 12" id="KW-0812">Transmembrane</keyword>
<feature type="transmembrane region" description="Helical" evidence="13">
    <location>
        <begin position="226"/>
        <end position="252"/>
    </location>
</feature>
<accession>A0A1B1BNS6</accession>
<dbReference type="RefSeq" id="WP_066597808.1">
    <property type="nucleotide sequence ID" value="NZ_CP016282.1"/>
</dbReference>
<keyword evidence="16" id="KW-1185">Reference proteome</keyword>
<dbReference type="PATRIC" id="fig|670052.7.peg.3142"/>
<protein>
    <recommendedName>
        <fullName evidence="3">Membrane protein insertase YidC</fullName>
    </recommendedName>
    <alternativeName>
        <fullName evidence="11">Foldase YidC</fullName>
    </alternativeName>
    <alternativeName>
        <fullName evidence="10">Membrane integrase YidC</fullName>
    </alternativeName>
    <alternativeName>
        <fullName evidence="9">Membrane protein YidC</fullName>
    </alternativeName>
</protein>
<evidence type="ECO:0000256" key="3">
    <source>
        <dbReference type="ARBA" id="ARBA00015325"/>
    </source>
</evidence>
<dbReference type="GO" id="GO:0005886">
    <property type="term" value="C:plasma membrane"/>
    <property type="evidence" value="ECO:0007669"/>
    <property type="project" value="TreeGrafter"/>
</dbReference>
<dbReference type="NCBIfam" id="TIGR03592">
    <property type="entry name" value="yidC_oxa1_cterm"/>
    <property type="match status" value="1"/>
</dbReference>
<evidence type="ECO:0000256" key="11">
    <source>
        <dbReference type="ARBA" id="ARBA00033342"/>
    </source>
</evidence>
<evidence type="ECO:0000259" key="14">
    <source>
        <dbReference type="Pfam" id="PF02096"/>
    </source>
</evidence>
<sequence length="266" mass="27481">MNFYAFGPIAAVLDAAYAVLHNLTLFLTPLTAANAAALAIIVLTLALRLVLIPVGVSQARAQQQRQRLAPRLTELRRQHGSNPERLQRETMALYAAENASPLAGCLPLLVQAPILSSVYGLFVLGTINGHDNALLAGSLFGSPLGTSILSGWGAGTTPAVLLVGGVLLAVLLAAQLLSRRLMLAQAAASAAPVGPPSASAAVPPVPGALSPAAQATMTGVLSWLPLISVVFAAFVPLAAAIYLTVSAVWSAAERSLLWRILRPVAR</sequence>
<comment type="function">
    <text evidence="7">Required for the insertion and/or proper folding and/or complex formation of integral membrane proteins into the membrane. Involved in integration of membrane proteins that insert both dependently and independently of the Sec translocase complex, as well as at least some lipoproteins. Aids folding of multispanning membrane proteins.</text>
</comment>
<evidence type="ECO:0000256" key="9">
    <source>
        <dbReference type="ARBA" id="ARBA00031538"/>
    </source>
</evidence>
<feature type="domain" description="Membrane insertase YidC/Oxa/ALB C-terminal" evidence="14">
    <location>
        <begin position="37"/>
        <end position="254"/>
    </location>
</feature>
<evidence type="ECO:0000256" key="4">
    <source>
        <dbReference type="ARBA" id="ARBA00022692"/>
    </source>
</evidence>
<feature type="transmembrane region" description="Helical" evidence="13">
    <location>
        <begin position="34"/>
        <end position="56"/>
    </location>
</feature>
<evidence type="ECO:0000256" key="1">
    <source>
        <dbReference type="ARBA" id="ARBA00004141"/>
    </source>
</evidence>